<reference evidence="4" key="1">
    <citation type="journal article" date="2012" name="G3 (Bethesda)">
        <title>Pichia sorbitophila, an interspecies yeast hybrid reveals early steps of genome resolution following polyploidization.</title>
        <authorList>
            <person name="Leh Louis V."/>
            <person name="Despons L."/>
            <person name="Friedrich A."/>
            <person name="Martin T."/>
            <person name="Durrens P."/>
            <person name="Casaregola S."/>
            <person name="Neuveglise C."/>
            <person name="Fairhead C."/>
            <person name="Marck C."/>
            <person name="Cruz J.A."/>
            <person name="Straub M.L."/>
            <person name="Kugler V."/>
            <person name="Sacerdot C."/>
            <person name="Uzunov Z."/>
            <person name="Thierry A."/>
            <person name="Weiss S."/>
            <person name="Bleykasten C."/>
            <person name="De Montigny J."/>
            <person name="Jacques N."/>
            <person name="Jung P."/>
            <person name="Lemaire M."/>
            <person name="Mallet S."/>
            <person name="Morel G."/>
            <person name="Richard G.F."/>
            <person name="Sarkar A."/>
            <person name="Savel G."/>
            <person name="Schacherer J."/>
            <person name="Seret M.L."/>
            <person name="Talla E."/>
            <person name="Samson G."/>
            <person name="Jubin C."/>
            <person name="Poulain J."/>
            <person name="Vacherie B."/>
            <person name="Barbe V."/>
            <person name="Pelletier E."/>
            <person name="Sherman D.J."/>
            <person name="Westhof E."/>
            <person name="Weissenbach J."/>
            <person name="Baret P.V."/>
            <person name="Wincker P."/>
            <person name="Gaillardin C."/>
            <person name="Dujon B."/>
            <person name="Souciet J.L."/>
        </authorList>
    </citation>
    <scope>NUCLEOTIDE SEQUENCE [LARGE SCALE GENOMIC DNA]</scope>
    <source>
        <strain evidence="4">CBS 270.75 / DBVPG 7215 / KCTC 17166 / NRRL Y-17582</strain>
    </source>
</reference>
<evidence type="ECO:0000313" key="3">
    <source>
        <dbReference type="EMBL" id="AET39279.1"/>
    </source>
</evidence>
<accession>G8JTC6</accession>
<dbReference type="OrthoDB" id="418169at2759"/>
<dbReference type="AlphaFoldDB" id="G8JTC6"/>
<sequence>MTIQSVSGTVSGDDDIVTGSDKVYQNYLMPTLKLYDAKVSVNHWQLRDCVKCSSTSPGNVYYIYDHSIRSLDTRSSSVELRNEKLERRKKRGSIVSEMPQFGQLRDYHVPSEMVVQFDYMPRCFRENGGLIACGGLIGPDDLGSKLSRVSVQSDGDNGDSGDPSSVGHSTTTAAAATGGGGSGVLTPSHVEPIQLANGNILADYSFYGNQLSWKGILELYNIENGVSLTYKLGQYINNCVELYQRTSQQYDLYTCNNDCHMYQCDVSNRGVELMRRFSDLKFALNNASISHDGKTMVVSGDSNKFAVYQQNNLSGCFSLQYDAAPEWGSKWSRTKRIPRYALMDRSEYIDRIYDSPGGDNGFYTSYSESDLQMATIFQNGLCLVYDMRKMETPLAEISSTRRHAQNGSFRVCKFSQSFDDLLFISEHQSHVHVVDTRNLMNHQVIVIPDKIKNVDEGNELSSSNTGVTSVTRRNSSPAPNDPCVTLASKIPLRSLEPEVLPYPKVAQYSNSPPNASSDEDTAGPVGSNFIRNRRRRTSFRVRRYSTSASAAFNTRRSLEDIDPTILDHHYTQQNYRAVDNYNYVNDHASRSSSTDHHRAGGLARSRRNTMAIDDVIEDDTLEEDNDVEEEDPMGYADAYNDINDVTHASHFRFDSIPTTSPHRDDVSMSLANMLNRRESASTRSARLPVYSTNMGSDYFEENSISGIDWVQDQEGSSLIIGTDYGIIKWNINSWARRSFPCYDFC</sequence>
<feature type="domain" description="DUF2415" evidence="2">
    <location>
        <begin position="407"/>
        <end position="446"/>
    </location>
</feature>
<dbReference type="InterPro" id="IPR036322">
    <property type="entry name" value="WD40_repeat_dom_sf"/>
</dbReference>
<feature type="compositionally biased region" description="Polar residues" evidence="1">
    <location>
        <begin position="459"/>
        <end position="478"/>
    </location>
</feature>
<evidence type="ECO:0000259" key="2">
    <source>
        <dbReference type="Pfam" id="PF10313"/>
    </source>
</evidence>
<feature type="compositionally biased region" description="Polar residues" evidence="1">
    <location>
        <begin position="507"/>
        <end position="516"/>
    </location>
</feature>
<dbReference type="KEGG" id="erc:Ecym_4212"/>
<dbReference type="PANTHER" id="PTHR43991">
    <property type="entry name" value="WD REPEAT PROTEIN (AFU_ORTHOLOGUE AFUA_8G05640)-RELATED"/>
    <property type="match status" value="1"/>
</dbReference>
<dbReference type="Proteomes" id="UP000006790">
    <property type="component" value="Chromosome 4"/>
</dbReference>
<gene>
    <name evidence="3" type="ordered locus">Ecym_4212</name>
</gene>
<dbReference type="EMBL" id="CP002500">
    <property type="protein sequence ID" value="AET39279.1"/>
    <property type="molecule type" value="Genomic_DNA"/>
</dbReference>
<feature type="region of interest" description="Disordered" evidence="1">
    <location>
        <begin position="147"/>
        <end position="180"/>
    </location>
</feature>
<evidence type="ECO:0000313" key="4">
    <source>
        <dbReference type="Proteomes" id="UP000006790"/>
    </source>
</evidence>
<organism evidence="3 4">
    <name type="scientific">Eremothecium cymbalariae (strain CBS 270.75 / DBVPG 7215 / KCTC 17166 / NRRL Y-17582)</name>
    <name type="common">Yeast</name>
    <dbReference type="NCBI Taxonomy" id="931890"/>
    <lineage>
        <taxon>Eukaryota</taxon>
        <taxon>Fungi</taxon>
        <taxon>Dikarya</taxon>
        <taxon>Ascomycota</taxon>
        <taxon>Saccharomycotina</taxon>
        <taxon>Saccharomycetes</taxon>
        <taxon>Saccharomycetales</taxon>
        <taxon>Saccharomycetaceae</taxon>
        <taxon>Eremothecium</taxon>
    </lineage>
</organism>
<dbReference type="HOGENOM" id="CLU_027079_0_0_1"/>
<feature type="compositionally biased region" description="Low complexity" evidence="1">
    <location>
        <begin position="149"/>
        <end position="176"/>
    </location>
</feature>
<dbReference type="InterPro" id="IPR019417">
    <property type="entry name" value="DUF2415"/>
</dbReference>
<dbReference type="eggNOG" id="KOG4532">
    <property type="taxonomic scope" value="Eukaryota"/>
</dbReference>
<name>G8JTC6_ERECY</name>
<keyword evidence="4" id="KW-1185">Reference proteome</keyword>
<dbReference type="RefSeq" id="XP_003646096.1">
    <property type="nucleotide sequence ID" value="XM_003646048.1"/>
</dbReference>
<evidence type="ECO:0000256" key="1">
    <source>
        <dbReference type="SAM" id="MobiDB-lite"/>
    </source>
</evidence>
<dbReference type="GeneID" id="11469405"/>
<dbReference type="OMA" id="INSWARR"/>
<proteinExistence type="predicted"/>
<dbReference type="InParanoid" id="G8JTC6"/>
<dbReference type="Pfam" id="PF10313">
    <property type="entry name" value="DUF2415"/>
    <property type="match status" value="1"/>
</dbReference>
<protein>
    <recommendedName>
        <fullName evidence="2">DUF2415 domain-containing protein</fullName>
    </recommendedName>
</protein>
<dbReference type="FunCoup" id="G8JTC6">
    <property type="interactions" value="47"/>
</dbReference>
<dbReference type="PANTHER" id="PTHR43991:SF9">
    <property type="entry name" value="DUF2415 DOMAIN-CONTAINING PROTEIN"/>
    <property type="match status" value="1"/>
</dbReference>
<feature type="region of interest" description="Disordered" evidence="1">
    <location>
        <begin position="507"/>
        <end position="528"/>
    </location>
</feature>
<dbReference type="SUPFAM" id="SSF50978">
    <property type="entry name" value="WD40 repeat-like"/>
    <property type="match status" value="1"/>
</dbReference>
<feature type="region of interest" description="Disordered" evidence="1">
    <location>
        <begin position="455"/>
        <end position="482"/>
    </location>
</feature>